<organism evidence="1 2">
    <name type="scientific">Hydrogenispora ethanolica</name>
    <dbReference type="NCBI Taxonomy" id="1082276"/>
    <lineage>
        <taxon>Bacteria</taxon>
        <taxon>Bacillati</taxon>
        <taxon>Bacillota</taxon>
        <taxon>Hydrogenispora</taxon>
    </lineage>
</organism>
<dbReference type="AlphaFoldDB" id="A0A4R1QZA0"/>
<dbReference type="OrthoDB" id="5638364at2"/>
<dbReference type="EMBL" id="SLUN01000042">
    <property type="protein sequence ID" value="TCL58310.1"/>
    <property type="molecule type" value="Genomic_DNA"/>
</dbReference>
<keyword evidence="2" id="KW-1185">Reference proteome</keyword>
<name>A0A4R1QZA0_HYDET</name>
<sequence>MGLELTKDQYQTLLELVFLGNWMIHTVPAPEAEPKYSELEELLFQKAPEHHLPHLVQGPGNPSDLFLDKVFPLIDRYDDQSFWERLVELLAQRDLAQKYSASAWSALSEEERFEKLEQLKDKYFRIFDQNGLNALTLAGPINR</sequence>
<evidence type="ECO:0000313" key="2">
    <source>
        <dbReference type="Proteomes" id="UP000295008"/>
    </source>
</evidence>
<protein>
    <submittedName>
        <fullName evidence="1">Uncharacterized protein</fullName>
    </submittedName>
</protein>
<comment type="caution">
    <text evidence="1">The sequence shown here is derived from an EMBL/GenBank/DDBJ whole genome shotgun (WGS) entry which is preliminary data.</text>
</comment>
<accession>A0A4R1QZA0</accession>
<dbReference type="Proteomes" id="UP000295008">
    <property type="component" value="Unassembled WGS sequence"/>
</dbReference>
<dbReference type="RefSeq" id="WP_132016798.1">
    <property type="nucleotide sequence ID" value="NZ_SLUN01000042.1"/>
</dbReference>
<reference evidence="1 2" key="1">
    <citation type="submission" date="2019-03" db="EMBL/GenBank/DDBJ databases">
        <title>Genomic Encyclopedia of Type Strains, Phase IV (KMG-IV): sequencing the most valuable type-strain genomes for metagenomic binning, comparative biology and taxonomic classification.</title>
        <authorList>
            <person name="Goeker M."/>
        </authorList>
    </citation>
    <scope>NUCLEOTIDE SEQUENCE [LARGE SCALE GENOMIC DNA]</scope>
    <source>
        <strain evidence="1 2">LX-B</strain>
    </source>
</reference>
<gene>
    <name evidence="1" type="ORF">EDC14_10423</name>
</gene>
<evidence type="ECO:0000313" key="1">
    <source>
        <dbReference type="EMBL" id="TCL58310.1"/>
    </source>
</evidence>
<proteinExistence type="predicted"/>